<dbReference type="PROSITE" id="PS50294">
    <property type="entry name" value="WD_REPEATS_REGION"/>
    <property type="match status" value="1"/>
</dbReference>
<reference evidence="4" key="1">
    <citation type="submission" date="2024-05" db="EMBL/GenBank/DDBJ databases">
        <title>Isolation and characterization of Sporomusa carbonis sp. nov., a carboxydotrophic hydrogenogen in the genus of Sporomusa isolated from a charcoal burning pile.</title>
        <authorList>
            <person name="Boeer T."/>
            <person name="Rosenbaum F."/>
            <person name="Eysell L."/>
            <person name="Mueller V."/>
            <person name="Daniel R."/>
            <person name="Poehlein A."/>
        </authorList>
    </citation>
    <scope>NUCLEOTIDE SEQUENCE [LARGE SCALE GENOMIC DNA]</scope>
    <source>
        <strain evidence="4">DSM 3132</strain>
    </source>
</reference>
<dbReference type="SMART" id="SM00320">
    <property type="entry name" value="WD40"/>
    <property type="match status" value="4"/>
</dbReference>
<dbReference type="EMBL" id="CP155571">
    <property type="protein sequence ID" value="XFO70122.1"/>
    <property type="molecule type" value="Genomic_DNA"/>
</dbReference>
<keyword evidence="2" id="KW-0677">Repeat</keyword>
<dbReference type="InterPro" id="IPR050505">
    <property type="entry name" value="WDR55/POC1"/>
</dbReference>
<dbReference type="Gene3D" id="1.25.10.10">
    <property type="entry name" value="Leucine-rich Repeat Variant"/>
    <property type="match status" value="1"/>
</dbReference>
<dbReference type="PROSITE" id="PS50082">
    <property type="entry name" value="WD_REPEATS_2"/>
    <property type="match status" value="3"/>
</dbReference>
<evidence type="ECO:0000256" key="2">
    <source>
        <dbReference type="ARBA" id="ARBA00022737"/>
    </source>
</evidence>
<dbReference type="Pfam" id="PF00400">
    <property type="entry name" value="WD40"/>
    <property type="match status" value="2"/>
</dbReference>
<dbReference type="Gene3D" id="2.130.10.10">
    <property type="entry name" value="YVTN repeat-like/Quinoprotein amine dehydrogenase"/>
    <property type="match status" value="2"/>
</dbReference>
<dbReference type="PANTHER" id="PTHR44019:SF8">
    <property type="entry name" value="POC1 CENTRIOLAR PROTEIN HOMOLOG"/>
    <property type="match status" value="1"/>
</dbReference>
<dbReference type="SUPFAM" id="SSF50998">
    <property type="entry name" value="Quinoprotein alcohol dehydrogenase-like"/>
    <property type="match status" value="1"/>
</dbReference>
<dbReference type="InterPro" id="IPR011047">
    <property type="entry name" value="Quinoprotein_ADH-like_sf"/>
</dbReference>
<dbReference type="Proteomes" id="UP000216052">
    <property type="component" value="Chromosome"/>
</dbReference>
<gene>
    <name evidence="4" type="ORF">SPACI_001090</name>
</gene>
<evidence type="ECO:0000313" key="4">
    <source>
        <dbReference type="EMBL" id="XFO70122.1"/>
    </source>
</evidence>
<dbReference type="RefSeq" id="WP_093796606.1">
    <property type="nucleotide sequence ID" value="NZ_CP155571.1"/>
</dbReference>
<evidence type="ECO:0000256" key="1">
    <source>
        <dbReference type="ARBA" id="ARBA00022574"/>
    </source>
</evidence>
<feature type="repeat" description="WD" evidence="3">
    <location>
        <begin position="577"/>
        <end position="618"/>
    </location>
</feature>
<feature type="repeat" description="WD" evidence="3">
    <location>
        <begin position="417"/>
        <end position="447"/>
    </location>
</feature>
<evidence type="ECO:0008006" key="6">
    <source>
        <dbReference type="Google" id="ProtNLM"/>
    </source>
</evidence>
<evidence type="ECO:0000313" key="5">
    <source>
        <dbReference type="Proteomes" id="UP000216052"/>
    </source>
</evidence>
<dbReference type="InterPro" id="IPR016024">
    <property type="entry name" value="ARM-type_fold"/>
</dbReference>
<dbReference type="InterPro" id="IPR015943">
    <property type="entry name" value="WD40/YVTN_repeat-like_dom_sf"/>
</dbReference>
<accession>A0ABZ3IWF5</accession>
<feature type="repeat" description="WD" evidence="3">
    <location>
        <begin position="448"/>
        <end position="480"/>
    </location>
</feature>
<evidence type="ECO:0000256" key="3">
    <source>
        <dbReference type="PROSITE-ProRule" id="PRU00221"/>
    </source>
</evidence>
<sequence>MELGDEDKEFLRQLAWLYPADFMVEIRQMAEALVQEQLAAGGRQNIREIVATIMARLQREAEGETDAQDEADTAAKQAAEEAVREKVLSALRNGEIHLPAGMGPEVIRPLVDALAGSEPGIAGQAWQALSRLTDSGAIDRLCQLWADTRQPELESLLLAAGYLASRPLRLRLLTVLKSGADRSMLREGPDLIPELLLAVDDADRTIAGRARRLLLTLTNRQAIDAVCEDVLAHREERLKNWAVIARYTPAADTRAALYYCITGQWNRYYALDWQETRPLLAKAYREATATERQQFLAAARQGGHSLLLAGLLLEGGCRADYEEITDEDWSSMLDVLTGQERWPELFRLALRAPVNWAAEFVLALENTPWRPKPWECADRERILSGCPASGKNLFVPDGRPLIDLEAPAVPVLLECAAFHPNGRLVAGGGSDGRLWLWQIAGGKLWRTVNLHDAGITAVAFTPDGRYLVTAGRDAKVQFWQFPDIKWVSSIKGQPGLVRALAADQCGQVLALACAGGVAPAKAWAWDGANMNMQGHYPGSLFCAAAVSLEQRVVVGGGRDGRVRTYSLTGGKLGNKLWTAHSGPVQRLFSSQAGQVIVSWGEDSIIKVWRADRGQLLWSLKDGRRLLAVDQNGTLALLQSPPGLLTVRQMRFSKPLAAATHEDWRHAAAIMAAREIESETRQAATFLHSLLTLKFRYDIML</sequence>
<dbReference type="InterPro" id="IPR011989">
    <property type="entry name" value="ARM-like"/>
</dbReference>
<dbReference type="PANTHER" id="PTHR44019">
    <property type="entry name" value="WD REPEAT-CONTAINING PROTEIN 55"/>
    <property type="match status" value="1"/>
</dbReference>
<keyword evidence="1 3" id="KW-0853">WD repeat</keyword>
<dbReference type="SUPFAM" id="SSF48371">
    <property type="entry name" value="ARM repeat"/>
    <property type="match status" value="1"/>
</dbReference>
<organism evidence="4 5">
    <name type="scientific">Sporomusa acidovorans (strain ATCC 49682 / DSM 3132 / Mol)</name>
    <dbReference type="NCBI Taxonomy" id="1123286"/>
    <lineage>
        <taxon>Bacteria</taxon>
        <taxon>Bacillati</taxon>
        <taxon>Bacillota</taxon>
        <taxon>Negativicutes</taxon>
        <taxon>Selenomonadales</taxon>
        <taxon>Sporomusaceae</taxon>
        <taxon>Sporomusa</taxon>
    </lineage>
</organism>
<keyword evidence="5" id="KW-1185">Reference proteome</keyword>
<proteinExistence type="predicted"/>
<protein>
    <recommendedName>
        <fullName evidence="6">WD domain, G-beta repeat</fullName>
    </recommendedName>
</protein>
<dbReference type="InterPro" id="IPR001680">
    <property type="entry name" value="WD40_rpt"/>
</dbReference>
<name>A0ABZ3IWF5_SPOA4</name>